<dbReference type="EMBL" id="BSYO01000002">
    <property type="protein sequence ID" value="GMH00461.1"/>
    <property type="molecule type" value="Genomic_DNA"/>
</dbReference>
<dbReference type="Proteomes" id="UP001279734">
    <property type="component" value="Unassembled WGS sequence"/>
</dbReference>
<dbReference type="InterPro" id="IPR051736">
    <property type="entry name" value="DnaJ-B11-like"/>
</dbReference>
<gene>
    <name evidence="1" type="ORF">Nepgr_002300</name>
</gene>
<dbReference type="PANTHER" id="PTHR44298:SF1">
    <property type="entry name" value="DNAJ HOMOLOG SUBFAMILY B MEMBER 11"/>
    <property type="match status" value="1"/>
</dbReference>
<keyword evidence="2" id="KW-1185">Reference proteome</keyword>
<proteinExistence type="predicted"/>
<evidence type="ECO:0000313" key="1">
    <source>
        <dbReference type="EMBL" id="GMH00461.1"/>
    </source>
</evidence>
<protein>
    <submittedName>
        <fullName evidence="1">Uncharacterized protein</fullName>
    </submittedName>
</protein>
<name>A0AAD3P606_NEPGR</name>
<sequence length="153" mass="17837">MRIVVACGISGQQKEIMAMRILRMLCYDFRVSSDHFSLSFVAEVSYIVIIRILQFTRWVVLDDASQLDELQRIVWRKKHVLKPTPGKLSNCRNVVYYRQIGVDMLQQMKEQVCDECPNVKYKREGSFITVDIEKGMKDGQVSYTVDLHLLIQC</sequence>
<accession>A0AAD3P606</accession>
<reference evidence="1" key="1">
    <citation type="submission" date="2023-05" db="EMBL/GenBank/DDBJ databases">
        <title>Nepenthes gracilis genome sequencing.</title>
        <authorList>
            <person name="Fukushima K."/>
        </authorList>
    </citation>
    <scope>NUCLEOTIDE SEQUENCE</scope>
    <source>
        <strain evidence="1">SING2019-196</strain>
    </source>
</reference>
<evidence type="ECO:0000313" key="2">
    <source>
        <dbReference type="Proteomes" id="UP001279734"/>
    </source>
</evidence>
<organism evidence="1 2">
    <name type="scientific">Nepenthes gracilis</name>
    <name type="common">Slender pitcher plant</name>
    <dbReference type="NCBI Taxonomy" id="150966"/>
    <lineage>
        <taxon>Eukaryota</taxon>
        <taxon>Viridiplantae</taxon>
        <taxon>Streptophyta</taxon>
        <taxon>Embryophyta</taxon>
        <taxon>Tracheophyta</taxon>
        <taxon>Spermatophyta</taxon>
        <taxon>Magnoliopsida</taxon>
        <taxon>eudicotyledons</taxon>
        <taxon>Gunneridae</taxon>
        <taxon>Pentapetalae</taxon>
        <taxon>Caryophyllales</taxon>
        <taxon>Nepenthaceae</taxon>
        <taxon>Nepenthes</taxon>
    </lineage>
</organism>
<dbReference type="PANTHER" id="PTHR44298">
    <property type="entry name" value="DNAJ HOMOLOG SUBFAMILY B MEMBER 11"/>
    <property type="match status" value="1"/>
</dbReference>
<comment type="caution">
    <text evidence="1">The sequence shown here is derived from an EMBL/GenBank/DDBJ whole genome shotgun (WGS) entry which is preliminary data.</text>
</comment>
<dbReference type="AlphaFoldDB" id="A0AAD3P606"/>